<dbReference type="STRING" id="54915.ADS79_31765"/>
<dbReference type="PROSITE" id="PS51371">
    <property type="entry name" value="CBS"/>
    <property type="match status" value="2"/>
</dbReference>
<evidence type="ECO:0000313" key="8">
    <source>
        <dbReference type="Proteomes" id="UP000319578"/>
    </source>
</evidence>
<dbReference type="OrthoDB" id="9781631at2"/>
<protein>
    <submittedName>
        <fullName evidence="6">Acetoin utilization protein AcuB</fullName>
    </submittedName>
</protein>
<dbReference type="InterPro" id="IPR051257">
    <property type="entry name" value="Diverse_CBS-Domain"/>
</dbReference>
<keyword evidence="1 2" id="KW-0129">CBS domain</keyword>
<evidence type="ECO:0000259" key="4">
    <source>
        <dbReference type="PROSITE" id="PS51671"/>
    </source>
</evidence>
<dbReference type="InterPro" id="IPR002912">
    <property type="entry name" value="ACT_dom"/>
</dbReference>
<dbReference type="PANTHER" id="PTHR43080">
    <property type="entry name" value="CBS DOMAIN-CONTAINING PROTEIN CBSX3, MITOCHONDRIAL"/>
    <property type="match status" value="1"/>
</dbReference>
<evidence type="ECO:0000256" key="1">
    <source>
        <dbReference type="ARBA" id="ARBA00023122"/>
    </source>
</evidence>
<dbReference type="RefSeq" id="WP_049742485.1">
    <property type="nucleotide sequence ID" value="NZ_BJON01000010.1"/>
</dbReference>
<evidence type="ECO:0000313" key="6">
    <source>
        <dbReference type="EMBL" id="KNB68557.1"/>
    </source>
</evidence>
<dbReference type="InterPro" id="IPR046342">
    <property type="entry name" value="CBS_dom_sf"/>
</dbReference>
<sequence>MRAQDIMRKTVITVNPTTPIGEALLLLRANRIRHLPVIERDILVGIVSDRDLRDALPSRLLTHDDDETVLQKPVAQIMKKQVITAHPLDFIEDAALQIYEHKIGSLPIVEGNRLVGMITESDLFSSLIELFGVNRPSSHIEVEVDDRVGMLAEVSQIFREAHVNVSSVIVYPCQKANKKNLVFRVQTIDPRAVMQLLTDKGFTVIGPTEGEVFL</sequence>
<dbReference type="SMART" id="SM00116">
    <property type="entry name" value="CBS"/>
    <property type="match status" value="2"/>
</dbReference>
<dbReference type="SUPFAM" id="SSF55021">
    <property type="entry name" value="ACT-like"/>
    <property type="match status" value="1"/>
</dbReference>
<comment type="caution">
    <text evidence="6">The sequence shown here is derived from an EMBL/GenBank/DDBJ whole genome shotgun (WGS) entry which is preliminary data.</text>
</comment>
<accession>A0A0K9YIP4</accession>
<feature type="domain" description="CBS" evidence="3">
    <location>
        <begin position="78"/>
        <end position="137"/>
    </location>
</feature>
<evidence type="ECO:0000259" key="3">
    <source>
        <dbReference type="PROSITE" id="PS51371"/>
    </source>
</evidence>
<dbReference type="PATRIC" id="fig|54915.3.peg.448"/>
<dbReference type="Proteomes" id="UP000319578">
    <property type="component" value="Unassembled WGS sequence"/>
</dbReference>
<reference evidence="7" key="1">
    <citation type="submission" date="2015-07" db="EMBL/GenBank/DDBJ databases">
        <title>Genome sequencing project for genomic taxonomy and phylogenomics of Bacillus-like bacteria.</title>
        <authorList>
            <person name="Liu B."/>
            <person name="Wang J."/>
            <person name="Zhu Y."/>
            <person name="Liu G."/>
            <person name="Chen Q."/>
            <person name="Chen Z."/>
            <person name="Lan J."/>
            <person name="Che J."/>
            <person name="Ge C."/>
            <person name="Shi H."/>
            <person name="Pan Z."/>
            <person name="Liu X."/>
        </authorList>
    </citation>
    <scope>NUCLEOTIDE SEQUENCE [LARGE SCALE GENOMIC DNA]</scope>
    <source>
        <strain evidence="7">DSM 9887</strain>
    </source>
</reference>
<feature type="domain" description="ACT" evidence="4">
    <location>
        <begin position="139"/>
        <end position="214"/>
    </location>
</feature>
<dbReference type="PANTHER" id="PTHR43080:SF2">
    <property type="entry name" value="CBS DOMAIN-CONTAINING PROTEIN"/>
    <property type="match status" value="1"/>
</dbReference>
<evidence type="ECO:0000313" key="5">
    <source>
        <dbReference type="EMBL" id="GED69051.1"/>
    </source>
</evidence>
<gene>
    <name evidence="6" type="ORF">ADS79_31765</name>
    <name evidence="5" type="ORF">BRE01_27530</name>
</gene>
<evidence type="ECO:0000256" key="2">
    <source>
        <dbReference type="PROSITE-ProRule" id="PRU00703"/>
    </source>
</evidence>
<proteinExistence type="predicted"/>
<evidence type="ECO:0000313" key="7">
    <source>
        <dbReference type="Proteomes" id="UP000036834"/>
    </source>
</evidence>
<dbReference type="CDD" id="cd04584">
    <property type="entry name" value="CBS_pair_AcuB_like"/>
    <property type="match status" value="1"/>
</dbReference>
<dbReference type="AlphaFoldDB" id="A0A0K9YIP4"/>
<feature type="domain" description="CBS" evidence="3">
    <location>
        <begin position="7"/>
        <end position="67"/>
    </location>
</feature>
<dbReference type="EMBL" id="LGIQ01000017">
    <property type="protein sequence ID" value="KNB68557.1"/>
    <property type="molecule type" value="Genomic_DNA"/>
</dbReference>
<name>A0A0K9YIP4_9BACL</name>
<dbReference type="Gene3D" id="3.10.580.10">
    <property type="entry name" value="CBS-domain"/>
    <property type="match status" value="1"/>
</dbReference>
<dbReference type="Pfam" id="PF01842">
    <property type="entry name" value="ACT"/>
    <property type="match status" value="1"/>
</dbReference>
<dbReference type="EMBL" id="BJON01000010">
    <property type="protein sequence ID" value="GED69051.1"/>
    <property type="molecule type" value="Genomic_DNA"/>
</dbReference>
<dbReference type="PROSITE" id="PS51671">
    <property type="entry name" value="ACT"/>
    <property type="match status" value="1"/>
</dbReference>
<reference evidence="5 8" key="3">
    <citation type="submission" date="2019-06" db="EMBL/GenBank/DDBJ databases">
        <title>Whole genome shotgun sequence of Brevibacillus reuszeri NBRC 15719.</title>
        <authorList>
            <person name="Hosoyama A."/>
            <person name="Uohara A."/>
            <person name="Ohji S."/>
            <person name="Ichikawa N."/>
        </authorList>
    </citation>
    <scope>NUCLEOTIDE SEQUENCE [LARGE SCALE GENOMIC DNA]</scope>
    <source>
        <strain evidence="5 8">NBRC 15719</strain>
    </source>
</reference>
<dbReference type="Gene3D" id="3.30.2130.10">
    <property type="entry name" value="VC0802-like"/>
    <property type="match status" value="1"/>
</dbReference>
<keyword evidence="8" id="KW-1185">Reference proteome</keyword>
<organism evidence="6 7">
    <name type="scientific">Brevibacillus reuszeri</name>
    <dbReference type="NCBI Taxonomy" id="54915"/>
    <lineage>
        <taxon>Bacteria</taxon>
        <taxon>Bacillati</taxon>
        <taxon>Bacillota</taxon>
        <taxon>Bacilli</taxon>
        <taxon>Bacillales</taxon>
        <taxon>Paenibacillaceae</taxon>
        <taxon>Brevibacillus</taxon>
    </lineage>
</organism>
<dbReference type="Pfam" id="PF00571">
    <property type="entry name" value="CBS"/>
    <property type="match status" value="2"/>
</dbReference>
<dbReference type="SUPFAM" id="SSF54631">
    <property type="entry name" value="CBS-domain pair"/>
    <property type="match status" value="1"/>
</dbReference>
<dbReference type="InterPro" id="IPR045865">
    <property type="entry name" value="ACT-like_dom_sf"/>
</dbReference>
<reference evidence="6" key="2">
    <citation type="submission" date="2015-07" db="EMBL/GenBank/DDBJ databases">
        <title>MeaNS - Measles Nucleotide Surveillance Program.</title>
        <authorList>
            <person name="Tran T."/>
            <person name="Druce J."/>
        </authorList>
    </citation>
    <scope>NUCLEOTIDE SEQUENCE</scope>
    <source>
        <strain evidence="6">DSM 9887</strain>
    </source>
</reference>
<dbReference type="Proteomes" id="UP000036834">
    <property type="component" value="Unassembled WGS sequence"/>
</dbReference>
<dbReference type="InterPro" id="IPR000644">
    <property type="entry name" value="CBS_dom"/>
</dbReference>